<dbReference type="RefSeq" id="WP_154417129.1">
    <property type="nucleotide sequence ID" value="NZ_VUNS01000003.1"/>
</dbReference>
<dbReference type="EMBL" id="VUNS01000003">
    <property type="protein sequence ID" value="MST96327.1"/>
    <property type="molecule type" value="Genomic_DNA"/>
</dbReference>
<evidence type="ECO:0000313" key="2">
    <source>
        <dbReference type="EMBL" id="MST96327.1"/>
    </source>
</evidence>
<name>A0A844FYH8_9BACT</name>
<dbReference type="AlphaFoldDB" id="A0A844FYH8"/>
<feature type="transmembrane region" description="Helical" evidence="1">
    <location>
        <begin position="184"/>
        <end position="207"/>
    </location>
</feature>
<proteinExistence type="predicted"/>
<reference evidence="2 3" key="1">
    <citation type="submission" date="2019-08" db="EMBL/GenBank/DDBJ databases">
        <title>In-depth cultivation of the pig gut microbiome towards novel bacterial diversity and tailored functional studies.</title>
        <authorList>
            <person name="Wylensek D."/>
            <person name="Hitch T.C.A."/>
            <person name="Clavel T."/>
        </authorList>
    </citation>
    <scope>NUCLEOTIDE SEQUENCE [LARGE SCALE GENOMIC DNA]</scope>
    <source>
        <strain evidence="2 3">BBE-744-WT-12</strain>
    </source>
</reference>
<dbReference type="PANTHER" id="PTHR34980">
    <property type="entry name" value="INNER MEMBRANE PROTEIN-RELATED-RELATED"/>
    <property type="match status" value="1"/>
</dbReference>
<evidence type="ECO:0000313" key="3">
    <source>
        <dbReference type="Proteomes" id="UP000435649"/>
    </source>
</evidence>
<accession>A0A844FYH8</accession>
<feature type="transmembrane region" description="Helical" evidence="1">
    <location>
        <begin position="248"/>
        <end position="267"/>
    </location>
</feature>
<protein>
    <submittedName>
        <fullName evidence="2">DUF805 domain-containing protein</fullName>
    </submittedName>
</protein>
<comment type="caution">
    <text evidence="2">The sequence shown here is derived from an EMBL/GenBank/DDBJ whole genome shotgun (WGS) entry which is preliminary data.</text>
</comment>
<keyword evidence="3" id="KW-1185">Reference proteome</keyword>
<gene>
    <name evidence="2" type="ORF">FYJ85_04595</name>
</gene>
<feature type="transmembrane region" description="Helical" evidence="1">
    <location>
        <begin position="279"/>
        <end position="298"/>
    </location>
</feature>
<dbReference type="PANTHER" id="PTHR34980:SF2">
    <property type="entry name" value="INNER MEMBRANE PROTEIN YHAH-RELATED"/>
    <property type="match status" value="1"/>
</dbReference>
<keyword evidence="1" id="KW-0812">Transmembrane</keyword>
<dbReference type="GO" id="GO:0005886">
    <property type="term" value="C:plasma membrane"/>
    <property type="evidence" value="ECO:0007669"/>
    <property type="project" value="TreeGrafter"/>
</dbReference>
<evidence type="ECO:0000256" key="1">
    <source>
        <dbReference type="SAM" id="Phobius"/>
    </source>
</evidence>
<dbReference type="InterPro" id="IPR008523">
    <property type="entry name" value="DUF805"/>
</dbReference>
<sequence>MAEMKFYCPVCGKHIAADDSLRGVKVDCPHCNKEIIVPQTIPFDDKNSYELKEIRLSAPLKDVRTIKSGEKVCPFCGEAIKEEAIFCRFCKKDLIEQKKIKFICQYCAEEVEIEDNQDKEAFCPFCGQKLSVRNSFPQNIRETNSVKIQSINYSPLNLSLFQYFLQAVTKKYCNYKDRARRKEFWGTMLFLTFFGVLSRLFAIVGTATHDETLINLGAVITFLFSLATIVPQACVLSRRANDIGLNGFTLMVVSLCIGGLTILNSIITLCEIENNILPVFLTIVGYLWGIVFIVIGCIRGQEGENKYGADPLQ</sequence>
<dbReference type="Pfam" id="PF05656">
    <property type="entry name" value="DUF805"/>
    <property type="match status" value="1"/>
</dbReference>
<organism evidence="2 3">
    <name type="scientific">Victivallis lenta</name>
    <dbReference type="NCBI Taxonomy" id="2606640"/>
    <lineage>
        <taxon>Bacteria</taxon>
        <taxon>Pseudomonadati</taxon>
        <taxon>Lentisphaerota</taxon>
        <taxon>Lentisphaeria</taxon>
        <taxon>Victivallales</taxon>
        <taxon>Victivallaceae</taxon>
        <taxon>Victivallis</taxon>
    </lineage>
</organism>
<keyword evidence="1" id="KW-0472">Membrane</keyword>
<dbReference type="Gene3D" id="2.20.28.160">
    <property type="match status" value="1"/>
</dbReference>
<feature type="transmembrane region" description="Helical" evidence="1">
    <location>
        <begin position="213"/>
        <end position="236"/>
    </location>
</feature>
<dbReference type="Proteomes" id="UP000435649">
    <property type="component" value="Unassembled WGS sequence"/>
</dbReference>
<keyword evidence="1" id="KW-1133">Transmembrane helix</keyword>